<feature type="region of interest" description="Disordered" evidence="1">
    <location>
        <begin position="47"/>
        <end position="106"/>
    </location>
</feature>
<dbReference type="Proteomes" id="UP001147782">
    <property type="component" value="Unassembled WGS sequence"/>
</dbReference>
<protein>
    <submittedName>
        <fullName evidence="2">Uncharacterized protein</fullName>
    </submittedName>
</protein>
<name>A0A9W9UVU1_9EURO</name>
<dbReference type="AlphaFoldDB" id="A0A9W9UVU1"/>
<organism evidence="2 3">
    <name type="scientific">Penicillium cataractarum</name>
    <dbReference type="NCBI Taxonomy" id="2100454"/>
    <lineage>
        <taxon>Eukaryota</taxon>
        <taxon>Fungi</taxon>
        <taxon>Dikarya</taxon>
        <taxon>Ascomycota</taxon>
        <taxon>Pezizomycotina</taxon>
        <taxon>Eurotiomycetes</taxon>
        <taxon>Eurotiomycetidae</taxon>
        <taxon>Eurotiales</taxon>
        <taxon>Aspergillaceae</taxon>
        <taxon>Penicillium</taxon>
    </lineage>
</organism>
<reference evidence="2" key="1">
    <citation type="submission" date="2022-11" db="EMBL/GenBank/DDBJ databases">
        <authorList>
            <person name="Petersen C."/>
        </authorList>
    </citation>
    <scope>NUCLEOTIDE SEQUENCE</scope>
    <source>
        <strain evidence="2">IBT 29864</strain>
    </source>
</reference>
<feature type="compositionally biased region" description="Acidic residues" evidence="1">
    <location>
        <begin position="82"/>
        <end position="93"/>
    </location>
</feature>
<sequence length="195" mass="21388">MKGFQKGWEVVKGRKASISHPLAVGKKKIANGVKNAAKKVRRRISTWRKGKKETWGFNQVYPHEPPQRPRSSSSLSGVTTGGEEEDEEDGNDELSERFMGRTSPDNWAHDIAGLPVLVGQDPAQVAVESSQDNADSRTVARVPTSSRHAVRSLREPTQQVVYLPPQRRPPSPSTVDIHLPPNEEASTLASSLPAL</sequence>
<proteinExistence type="predicted"/>
<keyword evidence="3" id="KW-1185">Reference proteome</keyword>
<feature type="compositionally biased region" description="Polar residues" evidence="1">
    <location>
        <begin position="184"/>
        <end position="195"/>
    </location>
</feature>
<dbReference type="RefSeq" id="XP_056550548.1">
    <property type="nucleotide sequence ID" value="XM_056704588.1"/>
</dbReference>
<accession>A0A9W9UVU1</accession>
<evidence type="ECO:0000313" key="3">
    <source>
        <dbReference type="Proteomes" id="UP001147782"/>
    </source>
</evidence>
<evidence type="ECO:0000313" key="2">
    <source>
        <dbReference type="EMBL" id="KAJ5359262.1"/>
    </source>
</evidence>
<dbReference type="GeneID" id="81443767"/>
<evidence type="ECO:0000256" key="1">
    <source>
        <dbReference type="SAM" id="MobiDB-lite"/>
    </source>
</evidence>
<feature type="region of interest" description="Disordered" evidence="1">
    <location>
        <begin position="125"/>
        <end position="195"/>
    </location>
</feature>
<gene>
    <name evidence="2" type="ORF">N7496_011675</name>
</gene>
<comment type="caution">
    <text evidence="2">The sequence shown here is derived from an EMBL/GenBank/DDBJ whole genome shotgun (WGS) entry which is preliminary data.</text>
</comment>
<reference evidence="2" key="2">
    <citation type="journal article" date="2023" name="IMA Fungus">
        <title>Comparative genomic study of the Penicillium genus elucidates a diverse pangenome and 15 lateral gene transfer events.</title>
        <authorList>
            <person name="Petersen C."/>
            <person name="Sorensen T."/>
            <person name="Nielsen M.R."/>
            <person name="Sondergaard T.E."/>
            <person name="Sorensen J.L."/>
            <person name="Fitzpatrick D.A."/>
            <person name="Frisvad J.C."/>
            <person name="Nielsen K.L."/>
        </authorList>
    </citation>
    <scope>NUCLEOTIDE SEQUENCE</scope>
    <source>
        <strain evidence="2">IBT 29864</strain>
    </source>
</reference>
<dbReference type="OrthoDB" id="10435398at2759"/>
<dbReference type="EMBL" id="JAPZBS010000009">
    <property type="protein sequence ID" value="KAJ5359262.1"/>
    <property type="molecule type" value="Genomic_DNA"/>
</dbReference>